<dbReference type="InterPro" id="IPR020841">
    <property type="entry name" value="PKS_Beta-ketoAc_synthase_dom"/>
</dbReference>
<proteinExistence type="predicted"/>
<dbReference type="GO" id="GO:0071770">
    <property type="term" value="P:DIM/DIP cell wall layer assembly"/>
    <property type="evidence" value="ECO:0007669"/>
    <property type="project" value="TreeGrafter"/>
</dbReference>
<dbReference type="Pfam" id="PF08659">
    <property type="entry name" value="KR"/>
    <property type="match status" value="1"/>
</dbReference>
<dbReference type="InterPro" id="IPR036291">
    <property type="entry name" value="NAD(P)-bd_dom_sf"/>
</dbReference>
<dbReference type="SUPFAM" id="SSF47336">
    <property type="entry name" value="ACP-like"/>
    <property type="match status" value="2"/>
</dbReference>
<accession>A0A841U6T3</accession>
<comment type="caution">
    <text evidence="7">The sequence shown here is derived from an EMBL/GenBank/DDBJ whole genome shotgun (WGS) entry which is preliminary data.</text>
</comment>
<dbReference type="InterPro" id="IPR020806">
    <property type="entry name" value="PKS_PP-bd"/>
</dbReference>
<evidence type="ECO:0000256" key="2">
    <source>
        <dbReference type="ARBA" id="ARBA00022553"/>
    </source>
</evidence>
<feature type="region of interest" description="Disordered" evidence="4">
    <location>
        <begin position="457"/>
        <end position="486"/>
    </location>
</feature>
<dbReference type="InterPro" id="IPR050091">
    <property type="entry name" value="PKS_NRPS_Biosynth_Enz"/>
</dbReference>
<dbReference type="GO" id="GO:0006633">
    <property type="term" value="P:fatty acid biosynthetic process"/>
    <property type="evidence" value="ECO:0007669"/>
    <property type="project" value="InterPro"/>
</dbReference>
<dbReference type="GO" id="GO:0005737">
    <property type="term" value="C:cytoplasm"/>
    <property type="evidence" value="ECO:0007669"/>
    <property type="project" value="TreeGrafter"/>
</dbReference>
<dbReference type="PROSITE" id="PS00606">
    <property type="entry name" value="KS3_1"/>
    <property type="match status" value="1"/>
</dbReference>
<dbReference type="InterPro" id="IPR036736">
    <property type="entry name" value="ACP-like_sf"/>
</dbReference>
<protein>
    <submittedName>
        <fullName evidence="7">SDR family NAD(P)-dependent oxidoreductase</fullName>
    </submittedName>
</protein>
<dbReference type="Gene3D" id="1.10.1200.10">
    <property type="entry name" value="ACP-like"/>
    <property type="match status" value="2"/>
</dbReference>
<dbReference type="Pfam" id="PF00109">
    <property type="entry name" value="ketoacyl-synt"/>
    <property type="match status" value="2"/>
</dbReference>
<dbReference type="PROSITE" id="PS50075">
    <property type="entry name" value="CARRIER"/>
    <property type="match status" value="2"/>
</dbReference>
<dbReference type="Pfam" id="PF00550">
    <property type="entry name" value="PP-binding"/>
    <property type="match status" value="2"/>
</dbReference>
<dbReference type="GO" id="GO:0031177">
    <property type="term" value="F:phosphopantetheine binding"/>
    <property type="evidence" value="ECO:0007669"/>
    <property type="project" value="InterPro"/>
</dbReference>
<dbReference type="Proteomes" id="UP000553776">
    <property type="component" value="Unassembled WGS sequence"/>
</dbReference>
<dbReference type="Gene3D" id="3.40.50.720">
    <property type="entry name" value="NAD(P)-binding Rossmann-like Domain"/>
    <property type="match status" value="1"/>
</dbReference>
<keyword evidence="3" id="KW-0808">Transferase</keyword>
<gene>
    <name evidence="7" type="ORF">H7B90_20245</name>
</gene>
<organism evidence="7 8">
    <name type="scientific">Cohnella xylanilytica</name>
    <dbReference type="NCBI Taxonomy" id="557555"/>
    <lineage>
        <taxon>Bacteria</taxon>
        <taxon>Bacillati</taxon>
        <taxon>Bacillota</taxon>
        <taxon>Bacilli</taxon>
        <taxon>Bacillales</taxon>
        <taxon>Paenibacillaceae</taxon>
        <taxon>Cohnella</taxon>
    </lineage>
</organism>
<dbReference type="InterPro" id="IPR018201">
    <property type="entry name" value="Ketoacyl_synth_AS"/>
</dbReference>
<feature type="region of interest" description="Disordered" evidence="4">
    <location>
        <begin position="1149"/>
        <end position="1182"/>
    </location>
</feature>
<keyword evidence="2" id="KW-0597">Phosphoprotein</keyword>
<evidence type="ECO:0000256" key="4">
    <source>
        <dbReference type="SAM" id="MobiDB-lite"/>
    </source>
</evidence>
<dbReference type="InterPro" id="IPR016039">
    <property type="entry name" value="Thiolase-like"/>
</dbReference>
<dbReference type="SUPFAM" id="SSF53901">
    <property type="entry name" value="Thiolase-like"/>
    <property type="match status" value="2"/>
</dbReference>
<dbReference type="InterPro" id="IPR014031">
    <property type="entry name" value="Ketoacyl_synth_C"/>
</dbReference>
<feature type="region of interest" description="Disordered" evidence="4">
    <location>
        <begin position="2040"/>
        <end position="2066"/>
    </location>
</feature>
<feature type="domain" description="Carrier" evidence="5">
    <location>
        <begin position="1187"/>
        <end position="1262"/>
    </location>
</feature>
<dbReference type="Gene3D" id="3.40.47.10">
    <property type="match status" value="2"/>
</dbReference>
<evidence type="ECO:0000313" key="8">
    <source>
        <dbReference type="Proteomes" id="UP000553776"/>
    </source>
</evidence>
<dbReference type="CDD" id="cd08953">
    <property type="entry name" value="KR_2_SDR_x"/>
    <property type="match status" value="1"/>
</dbReference>
<feature type="domain" description="Ketosynthase family 3 (KS3)" evidence="6">
    <location>
        <begin position="1287"/>
        <end position="1713"/>
    </location>
</feature>
<dbReference type="GO" id="GO:0004312">
    <property type="term" value="F:fatty acid synthase activity"/>
    <property type="evidence" value="ECO:0007669"/>
    <property type="project" value="TreeGrafter"/>
</dbReference>
<dbReference type="InterPro" id="IPR057326">
    <property type="entry name" value="KR_dom"/>
</dbReference>
<feature type="region of interest" description="Disordered" evidence="4">
    <location>
        <begin position="1926"/>
        <end position="1949"/>
    </location>
</feature>
<dbReference type="PANTHER" id="PTHR43775">
    <property type="entry name" value="FATTY ACID SYNTHASE"/>
    <property type="match status" value="1"/>
</dbReference>
<dbReference type="EMBL" id="JACJVR010000079">
    <property type="protein sequence ID" value="MBB6693731.1"/>
    <property type="molecule type" value="Genomic_DNA"/>
</dbReference>
<evidence type="ECO:0000259" key="5">
    <source>
        <dbReference type="PROSITE" id="PS50075"/>
    </source>
</evidence>
<dbReference type="Pfam" id="PF22621">
    <property type="entry name" value="CurL-like_PKS_C"/>
    <property type="match status" value="1"/>
</dbReference>
<dbReference type="InterPro" id="IPR013968">
    <property type="entry name" value="PKS_KR"/>
</dbReference>
<keyword evidence="8" id="KW-1185">Reference proteome</keyword>
<feature type="compositionally biased region" description="Pro residues" evidence="4">
    <location>
        <begin position="1166"/>
        <end position="1175"/>
    </location>
</feature>
<dbReference type="SUPFAM" id="SSF51735">
    <property type="entry name" value="NAD(P)-binding Rossmann-fold domains"/>
    <property type="match status" value="2"/>
</dbReference>
<evidence type="ECO:0000313" key="7">
    <source>
        <dbReference type="EMBL" id="MBB6693731.1"/>
    </source>
</evidence>
<evidence type="ECO:0000259" key="6">
    <source>
        <dbReference type="PROSITE" id="PS52004"/>
    </source>
</evidence>
<name>A0A841U6T3_9BACL</name>
<dbReference type="SMART" id="SM00825">
    <property type="entry name" value="PKS_KS"/>
    <property type="match status" value="2"/>
</dbReference>
<dbReference type="CDD" id="cd00833">
    <property type="entry name" value="PKS"/>
    <property type="match status" value="2"/>
</dbReference>
<dbReference type="Gene3D" id="1.10.1240.100">
    <property type="match status" value="2"/>
</dbReference>
<dbReference type="GO" id="GO:0005886">
    <property type="term" value="C:plasma membrane"/>
    <property type="evidence" value="ECO:0007669"/>
    <property type="project" value="TreeGrafter"/>
</dbReference>
<dbReference type="InterPro" id="IPR009081">
    <property type="entry name" value="PP-bd_ACP"/>
</dbReference>
<reference evidence="7 8" key="1">
    <citation type="submission" date="2020-08" db="EMBL/GenBank/DDBJ databases">
        <title>Cohnella phylogeny.</title>
        <authorList>
            <person name="Dunlap C."/>
        </authorList>
    </citation>
    <scope>NUCLEOTIDE SEQUENCE [LARGE SCALE GENOMIC DNA]</scope>
    <source>
        <strain evidence="7 8">DSM 25239</strain>
    </source>
</reference>
<dbReference type="SMART" id="SM00822">
    <property type="entry name" value="PKS_KR"/>
    <property type="match status" value="1"/>
</dbReference>
<sequence>MRFESVKLGALDGEEREPSRREPASASDIAVIGIGLRLPFAQTEAELLEALRSGLDAVRPLPANRKADADRYFRATGVDPAGVRYGEAAYLEEIDRFDYAFFRLSPKEAGLLDPNQRLFLETAWSAVEDAGLGGRRLAGSRTGVYVGYGSDSDYKRMIDRVEPDSASMAMPGNVRPIIASRLSYLLDLRGPSLLVDTTCSSSLVAVHMACQALRNGECDVAIAGGVQLHLLPVREFEVGIESSTARTRTFDDAADGTGTGEGAAAVVLKPLRRALADRDPIYAVVKASALNQDGGGSVGITAPNADAQADVLAEAWRLAGIRPETIGYIEAHGTGTKLGDPIELEGIRRAFGRFTDRKQFCAVGSVKSNLGHLDNAAGIAGLLKAILSLKHKQIFPTLHVDRPNRRIPFVDSPVYVNTSLRDWEAGEGPRRCGVSSFGISGTNCHAVLEEAPAPAASTAIPAPQTGSGALSELGASPASGEASGRPELLPLSARSAGALLELVRRYADELENRPGLRLAEVCYTAAVGRGHYPYRLAFPAGDCGELIRALRRAAASDPAQLRPAEEADEAASRAANEAIRRFAAEGFRGADRLRELGRLYEEGADPAWELLYRGRELGRVPLPTYPFERKRCWLRLPGEEAEAGSPSAARIPVAEEKPSFYWRAEWRPQPLSGSESRFQGDLLLVGGEELGERAAAKLRAWGAANVRTAGLVGAGASASSLPELSAIERYETAFARLLRDSASKAGARRIALFEREAGRSEEEAVWLRVPARVLGLLRALKAEEERETELCLIVPKAHRALGEDSFADPNLAAIAALGKAVQWELPRVSVRVLDYGDAVRDLDGLTAELAAPLRDGAEYKIAFRGGARYVERILPAERGGDAPAPIAWRTDGVYVVTGGLGGVGLVLAERIAAKGRARIALLGRSAFPPREAWDAVQAEAPDSRDAGRIASIRAMERAGASVETIRADVADESSLRDALEELRRRHGRINGIVHAAGSGDGDYLVRLTEERFEAIAEAKTKGALLLDRLTREDRPDFFVLCSSAITLVGGVGSGPYAAANAWLDAFAANRRAAGLPATSVGWPAWDGIGLSAGSPPDESKELFRVLSAAAGAAAFEELLTLPFGHVWVGEPNRDGRLFELADRLPFRLEPPAGANAGQERSRPPRPEPSAAPSPLPSVKLKGKGAGEAYTEIEAKVAGAWVKVLGYEELDVGDNFFELGGDSILITRLHKHIQELFPGRTRIADLFSHPTIAKLSAYLEAAERATAEPSKLSASQASSAAAAAPGEAEGIAIVGMTLRLPDAADLDGFWANLAAGRESIGAYPEARRADSRRFVATFTDVPDDKIRFSPGGYLEAVDGFDYGFFQLSPREASLMDPNQRLFLEACWEAIEDAGYGGGRLKGTRTGVYLGYADWPVYGQYITKKHPSLVQAAGAGNTPSLIASRIAYLLDLHGPAFLVDTACSSSLVAIHLACRAILGGECDAAIAGGVKVCLMPVEGVFEMGIESSRRQTRAFDDDSDGTVWGEGTVAFLLKPLSKALADRDRIYAVIKGSAINQDGASVGITAPNATAQEDVLARAWEDAGIDPATITYIETHGTGTKLGDPIEIDGIQRAFGRYTDRKQFCAVGSVKANIGHLDSAAGAAGLAKAIAALVHKRLPPALHFERPNRNIAFESSPVYVNDRLSDWETDGATPRRCGVSSFGFSGTNAHVVLEEAPPAAPARGAEDEPDRPRLLALSGRSAEALRESARRFLRFLDESGDSLDDVCGTANAGRGHYAHRQAYVFRSRAQLRGQLEAAVGASRGEALPDGVYAGEHRVVAGERESLGPGQLTAAGRRRLSEEAARLTEALREAEAGEAAGADEGWRELARLYAAGAEIDWERLYEGKKLRQVRVPTYPFQRSRCWVEPGPAETAAIRTEATPARAQAPATAYAPAPAEAALPGPSETEPFPEVALKGRESGVYGPLELRLGRLWGRLLGLGEIDVYDDFFDIGGHSLLAIEMETELARIGIAIDADDLYRHRTIVRLARHLEESGAAARIGEAEPDAAAQRPFFSTGPGDSSPLAGEDAIRPPAAAPAVVAPAAAPLDVAAPAAAALTDSSCPIDASEESDATGTPVPAFAAPAAPAIPAMAAPVAGGPEALVLPGIEPFNDIFYRNCFFNSLFPVVRAFGRSLAPYLANDRIVYGRSPEGRFFAGYEAVRPLAELFAASGIRAEARFGSDDIVGELVEGLSEGRPAIVWVDSYYESIRTDAYRKQHIDHTLLVFGYDRRERLFHIVEHDRRENLSYKRRTLPFEEMALSFAGFLENFADEGAHGATHYYFSPAPYPDDGPPDPVRLLARHLEDGDGRWAAGIRELEAFIGEYALLASPDGRLRERSAELVATMNEAIAAKQVERYRLNLLLPEAAEEDALLEEAIRLWEFVRKGTARLLYGAELRPETIAEGRERLSRLAEAEMQLQQLLMARLEAYAERAT</sequence>
<dbReference type="PROSITE" id="PS52004">
    <property type="entry name" value="KS3_2"/>
    <property type="match status" value="2"/>
</dbReference>
<dbReference type="InterPro" id="IPR014030">
    <property type="entry name" value="Ketoacyl_synth_N"/>
</dbReference>
<feature type="domain" description="Ketosynthase family 3 (KS3)" evidence="6">
    <location>
        <begin position="26"/>
        <end position="450"/>
    </location>
</feature>
<dbReference type="Pfam" id="PF02801">
    <property type="entry name" value="Ketoacyl-synt_C"/>
    <property type="match status" value="2"/>
</dbReference>
<dbReference type="GO" id="GO:0004315">
    <property type="term" value="F:3-oxoacyl-[acyl-carrier-protein] synthase activity"/>
    <property type="evidence" value="ECO:0007669"/>
    <property type="project" value="InterPro"/>
</dbReference>
<dbReference type="Pfam" id="PF16197">
    <property type="entry name" value="KAsynt_C_assoc"/>
    <property type="match status" value="1"/>
</dbReference>
<feature type="domain" description="Carrier" evidence="5">
    <location>
        <begin position="1959"/>
        <end position="2033"/>
    </location>
</feature>
<feature type="compositionally biased region" description="Low complexity" evidence="4">
    <location>
        <begin position="1926"/>
        <end position="1942"/>
    </location>
</feature>
<dbReference type="InterPro" id="IPR032821">
    <property type="entry name" value="PKS_assoc"/>
</dbReference>
<keyword evidence="1" id="KW-0596">Phosphopantetheine</keyword>
<evidence type="ECO:0000256" key="1">
    <source>
        <dbReference type="ARBA" id="ARBA00022450"/>
    </source>
</evidence>
<dbReference type="RefSeq" id="WP_185137712.1">
    <property type="nucleotide sequence ID" value="NZ_JACJVR010000079.1"/>
</dbReference>
<evidence type="ECO:0000256" key="3">
    <source>
        <dbReference type="ARBA" id="ARBA00022679"/>
    </source>
</evidence>
<dbReference type="PANTHER" id="PTHR43775:SF37">
    <property type="entry name" value="SI:DKEY-61P9.11"/>
    <property type="match status" value="1"/>
</dbReference>
<dbReference type="SMART" id="SM00823">
    <property type="entry name" value="PKS_PP"/>
    <property type="match status" value="2"/>
</dbReference>